<evidence type="ECO:0000259" key="10">
    <source>
        <dbReference type="PROSITE" id="PS50110"/>
    </source>
</evidence>
<dbReference type="SMART" id="SM00342">
    <property type="entry name" value="HTH_ARAC"/>
    <property type="match status" value="1"/>
</dbReference>
<dbReference type="OrthoDB" id="342399at2"/>
<keyword evidence="2" id="KW-0963">Cytoplasm</keyword>
<evidence type="ECO:0000256" key="7">
    <source>
        <dbReference type="ARBA" id="ARBA00023163"/>
    </source>
</evidence>
<dbReference type="PROSITE" id="PS50110">
    <property type="entry name" value="RESPONSE_REGULATORY"/>
    <property type="match status" value="1"/>
</dbReference>
<dbReference type="EMBL" id="BAUU01000011">
    <property type="protein sequence ID" value="GAE30467.1"/>
    <property type="molecule type" value="Genomic_DNA"/>
</dbReference>
<protein>
    <recommendedName>
        <fullName evidence="13">DNA-binding response regulator</fullName>
    </recommendedName>
</protein>
<gene>
    <name evidence="11" type="ORF">JCM9152_1875</name>
</gene>
<dbReference type="PROSITE" id="PS00041">
    <property type="entry name" value="HTH_ARAC_FAMILY_1"/>
    <property type="match status" value="1"/>
</dbReference>
<evidence type="ECO:0000256" key="2">
    <source>
        <dbReference type="ARBA" id="ARBA00022490"/>
    </source>
</evidence>
<name>W4QEX9_9BACI</name>
<dbReference type="InterPro" id="IPR011006">
    <property type="entry name" value="CheY-like_superfamily"/>
</dbReference>
<accession>W4QEX9</accession>
<reference evidence="11" key="1">
    <citation type="journal article" date="2014" name="Genome Announc.">
        <title>Draft Genome Sequences of Three Alkaliphilic Bacillus Strains, Bacillus wakoensis JCM 9140T, Bacillus akibai JCM 9157T, and Bacillus hemicellulosilyticus JCM 9152T.</title>
        <authorList>
            <person name="Yuki M."/>
            <person name="Oshima K."/>
            <person name="Suda W."/>
            <person name="Oshida Y."/>
            <person name="Kitamura K."/>
            <person name="Iida T."/>
            <person name="Hattori M."/>
            <person name="Ohkuma M."/>
        </authorList>
    </citation>
    <scope>NUCLEOTIDE SEQUENCE [LARGE SCALE GENOMIC DNA]</scope>
    <source>
        <strain evidence="11">JCM 9152</strain>
    </source>
</reference>
<dbReference type="PANTHER" id="PTHR42713">
    <property type="entry name" value="HISTIDINE KINASE-RELATED"/>
    <property type="match status" value="1"/>
</dbReference>
<feature type="domain" description="HTH araC/xylS-type" evidence="9">
    <location>
        <begin position="440"/>
        <end position="536"/>
    </location>
</feature>
<evidence type="ECO:0000256" key="5">
    <source>
        <dbReference type="ARBA" id="ARBA00023015"/>
    </source>
</evidence>
<keyword evidence="4" id="KW-0902">Two-component regulatory system</keyword>
<dbReference type="GO" id="GO:0000160">
    <property type="term" value="P:phosphorelay signal transduction system"/>
    <property type="evidence" value="ECO:0007669"/>
    <property type="project" value="UniProtKB-KW"/>
</dbReference>
<evidence type="ECO:0000259" key="9">
    <source>
        <dbReference type="PROSITE" id="PS01124"/>
    </source>
</evidence>
<keyword evidence="3 8" id="KW-0597">Phosphoprotein</keyword>
<comment type="subcellular location">
    <subcellularLocation>
        <location evidence="1">Cytoplasm</location>
    </subcellularLocation>
</comment>
<dbReference type="InterPro" id="IPR001789">
    <property type="entry name" value="Sig_transdc_resp-reg_receiver"/>
</dbReference>
<evidence type="ECO:0000313" key="12">
    <source>
        <dbReference type="Proteomes" id="UP000018895"/>
    </source>
</evidence>
<dbReference type="PROSITE" id="PS01124">
    <property type="entry name" value="HTH_ARAC_FAMILY_2"/>
    <property type="match status" value="1"/>
</dbReference>
<evidence type="ECO:0000313" key="11">
    <source>
        <dbReference type="EMBL" id="GAE30467.1"/>
    </source>
</evidence>
<dbReference type="AlphaFoldDB" id="W4QEX9"/>
<dbReference type="SUPFAM" id="SSF52172">
    <property type="entry name" value="CheY-like"/>
    <property type="match status" value="1"/>
</dbReference>
<proteinExistence type="predicted"/>
<keyword evidence="6" id="KW-0238">DNA-binding</keyword>
<dbReference type="GO" id="GO:0003700">
    <property type="term" value="F:DNA-binding transcription factor activity"/>
    <property type="evidence" value="ECO:0007669"/>
    <property type="project" value="InterPro"/>
</dbReference>
<evidence type="ECO:0000256" key="6">
    <source>
        <dbReference type="ARBA" id="ARBA00023125"/>
    </source>
</evidence>
<comment type="caution">
    <text evidence="11">The sequence shown here is derived from an EMBL/GenBank/DDBJ whole genome shotgun (WGS) entry which is preliminary data.</text>
</comment>
<dbReference type="Pfam" id="PF12833">
    <property type="entry name" value="HTH_18"/>
    <property type="match status" value="1"/>
</dbReference>
<dbReference type="SUPFAM" id="SSF46689">
    <property type="entry name" value="Homeodomain-like"/>
    <property type="match status" value="2"/>
</dbReference>
<feature type="domain" description="Response regulatory" evidence="10">
    <location>
        <begin position="3"/>
        <end position="120"/>
    </location>
</feature>
<dbReference type="Pfam" id="PF17853">
    <property type="entry name" value="GGDEF_2"/>
    <property type="match status" value="1"/>
</dbReference>
<dbReference type="GO" id="GO:0005737">
    <property type="term" value="C:cytoplasm"/>
    <property type="evidence" value="ECO:0007669"/>
    <property type="project" value="UniProtKB-SubCell"/>
</dbReference>
<dbReference type="SMART" id="SM00448">
    <property type="entry name" value="REC"/>
    <property type="match status" value="1"/>
</dbReference>
<dbReference type="Pfam" id="PF00072">
    <property type="entry name" value="Response_reg"/>
    <property type="match status" value="1"/>
</dbReference>
<evidence type="ECO:0000256" key="4">
    <source>
        <dbReference type="ARBA" id="ARBA00023012"/>
    </source>
</evidence>
<dbReference type="InterPro" id="IPR018060">
    <property type="entry name" value="HTH_AraC"/>
</dbReference>
<dbReference type="InterPro" id="IPR020449">
    <property type="entry name" value="Tscrpt_reg_AraC-type_HTH"/>
</dbReference>
<evidence type="ECO:0008006" key="13">
    <source>
        <dbReference type="Google" id="ProtNLM"/>
    </source>
</evidence>
<feature type="modified residue" description="4-aspartylphosphate" evidence="8">
    <location>
        <position position="55"/>
    </location>
</feature>
<dbReference type="InterPro" id="IPR051552">
    <property type="entry name" value="HptR"/>
</dbReference>
<evidence type="ECO:0000256" key="3">
    <source>
        <dbReference type="ARBA" id="ARBA00022553"/>
    </source>
</evidence>
<dbReference type="STRING" id="1236971.JCM9152_1875"/>
<dbReference type="RefSeq" id="WP_035343128.1">
    <property type="nucleotide sequence ID" value="NZ_BAUU01000011.1"/>
</dbReference>
<dbReference type="InterPro" id="IPR009057">
    <property type="entry name" value="Homeodomain-like_sf"/>
</dbReference>
<dbReference type="GO" id="GO:0043565">
    <property type="term" value="F:sequence-specific DNA binding"/>
    <property type="evidence" value="ECO:0007669"/>
    <property type="project" value="InterPro"/>
</dbReference>
<keyword evidence="5" id="KW-0805">Transcription regulation</keyword>
<organism evidence="11 12">
    <name type="scientific">Halalkalibacter hemicellulosilyticusJCM 9152</name>
    <dbReference type="NCBI Taxonomy" id="1236971"/>
    <lineage>
        <taxon>Bacteria</taxon>
        <taxon>Bacillati</taxon>
        <taxon>Bacillota</taxon>
        <taxon>Bacilli</taxon>
        <taxon>Bacillales</taxon>
        <taxon>Bacillaceae</taxon>
        <taxon>Halalkalibacter</taxon>
    </lineage>
</organism>
<sequence length="536" mass="62825">MKTVYIIDDDTVIREGLVKHVRWQELGFEIVETAKDGLEALNKIEHNPPDVIITDIYMPNMTGLELTKKLFNQFPSIQIIIQSGYDHFENARKAIQYGVKHFFLKPAPIQEIENVLIEIKQKIESEEKQRKLLASYEEQRKEYLIYTKDALIRDMLTKRYKRGGIPTEKLNLLHISPLQKVVVSTLTVIRPAYLTKAHERDWQLMKFSVQNIITELIETDTRTTQVDLHVVDYSDSTFVLVVFENEYTDCLEKLCEELANELMSTLLFYLKVSVIIGIGRVKQGIHEMIDSYLESQRALEAAEYQEVNKVFTLSEAETYGSSPVYSYPFDMITSIQSAIQQKDAELVYSIWQKFIEEIKNEQSIPLLIVQNVCVTILNALMFDAQLREQWQSKDLSKLMGTVYAHRTIHHLTEWMGHYIEEWIQQVKEELTGRKSYKLIVGVKEYVHEYYDQEITLAEIAETLYVNRNYLSQIFKKVTGETFVNYLNHFRIEKAKDYLRQKKYMVYEVSEMVGYQNPTYFSQVFKSMTGVSPSEYH</sequence>
<evidence type="ECO:0000256" key="1">
    <source>
        <dbReference type="ARBA" id="ARBA00004496"/>
    </source>
</evidence>
<keyword evidence="12" id="KW-1185">Reference proteome</keyword>
<dbReference type="CDD" id="cd17536">
    <property type="entry name" value="REC_YesN-like"/>
    <property type="match status" value="1"/>
</dbReference>
<evidence type="ECO:0000256" key="8">
    <source>
        <dbReference type="PROSITE-ProRule" id="PRU00169"/>
    </source>
</evidence>
<dbReference type="Gene3D" id="3.40.50.2300">
    <property type="match status" value="1"/>
</dbReference>
<dbReference type="PANTHER" id="PTHR42713:SF3">
    <property type="entry name" value="TRANSCRIPTIONAL REGULATORY PROTEIN HPTR"/>
    <property type="match status" value="1"/>
</dbReference>
<dbReference type="InterPro" id="IPR041522">
    <property type="entry name" value="CdaR_GGDEF"/>
</dbReference>
<dbReference type="InterPro" id="IPR018062">
    <property type="entry name" value="HTH_AraC-typ_CS"/>
</dbReference>
<dbReference type="Gene3D" id="1.10.10.60">
    <property type="entry name" value="Homeodomain-like"/>
    <property type="match status" value="2"/>
</dbReference>
<keyword evidence="7" id="KW-0804">Transcription</keyword>
<dbReference type="Proteomes" id="UP000018895">
    <property type="component" value="Unassembled WGS sequence"/>
</dbReference>
<dbReference type="PRINTS" id="PR00032">
    <property type="entry name" value="HTHARAC"/>
</dbReference>